<keyword evidence="3" id="KW-0614">Plasmid</keyword>
<dbReference type="Pfam" id="PF00561">
    <property type="entry name" value="Abhydrolase_1"/>
    <property type="match status" value="1"/>
</dbReference>
<proteinExistence type="predicted"/>
<dbReference type="GO" id="GO:0052689">
    <property type="term" value="F:carboxylic ester hydrolase activity"/>
    <property type="evidence" value="ECO:0007669"/>
    <property type="project" value="TreeGrafter"/>
</dbReference>
<dbReference type="InterPro" id="IPR029058">
    <property type="entry name" value="AB_hydrolase_fold"/>
</dbReference>
<dbReference type="SUPFAM" id="SSF53474">
    <property type="entry name" value="alpha/beta-Hydrolases"/>
    <property type="match status" value="1"/>
</dbReference>
<dbReference type="PANTHER" id="PTHR43265">
    <property type="entry name" value="ESTERASE ESTD"/>
    <property type="match status" value="1"/>
</dbReference>
<dbReference type="PANTHER" id="PTHR43265:SF1">
    <property type="entry name" value="ESTERASE ESTD"/>
    <property type="match status" value="1"/>
</dbReference>
<dbReference type="InterPro" id="IPR053145">
    <property type="entry name" value="AB_hydrolase_Est10"/>
</dbReference>
<dbReference type="InterPro" id="IPR000073">
    <property type="entry name" value="AB_hydrolase_1"/>
</dbReference>
<dbReference type="GO" id="GO:0004252">
    <property type="term" value="F:serine-type endopeptidase activity"/>
    <property type="evidence" value="ECO:0007669"/>
    <property type="project" value="InterPro"/>
</dbReference>
<geneLocation type="plasmid" evidence="3 4">
    <name>pQ15_94_1</name>
</geneLocation>
<dbReference type="Gene3D" id="3.40.50.1820">
    <property type="entry name" value="alpha/beta hydrolase"/>
    <property type="match status" value="1"/>
</dbReference>
<dbReference type="Proteomes" id="UP000663946">
    <property type="component" value="Plasmid pQ15_94_1"/>
</dbReference>
<accession>A0AAJ4N7L3</accession>
<gene>
    <name evidence="3" type="ORF">G6M86_24955</name>
</gene>
<dbReference type="PROSITE" id="PS00708">
    <property type="entry name" value="PRO_ENDOPEP_SER"/>
    <property type="match status" value="1"/>
</dbReference>
<protein>
    <submittedName>
        <fullName evidence="3">Alpha/beta hydrolase</fullName>
    </submittedName>
</protein>
<dbReference type="RefSeq" id="WP_333722461.1">
    <property type="nucleotide sequence ID" value="NZ_CP049218.1"/>
</dbReference>
<feature type="domain" description="AB hydrolase-1" evidence="2">
    <location>
        <begin position="29"/>
        <end position="132"/>
    </location>
</feature>
<keyword evidence="1 3" id="KW-0378">Hydrolase</keyword>
<evidence type="ECO:0000313" key="4">
    <source>
        <dbReference type="Proteomes" id="UP000663946"/>
    </source>
</evidence>
<dbReference type="GO" id="GO:0006508">
    <property type="term" value="P:proteolysis"/>
    <property type="evidence" value="ECO:0007669"/>
    <property type="project" value="InterPro"/>
</dbReference>
<evidence type="ECO:0000313" key="3">
    <source>
        <dbReference type="EMBL" id="QTG16555.1"/>
    </source>
</evidence>
<sequence>MAFDRTVSFKSDTQMIVGTVRDANSHENPVFLLLHGFAGTRNELVIPSAGIGIFEYVAARLADLGYSSLRIDFRGWGDSGGSIEETSYSTQVDDCLAAMDFIAAQSDLGNGNVILLGWSQGGLVAAAAAGKTNRPFGVALWAAVGEPRVSFPRLVGRDAYLQGLSSKRATKLTLPWGASVTLGHQFFLDVSTFDPPGDLSQFAGRVFIAEGTIDDAIPVGTATKFAAAHPGENVIWEYPMDHAFNTASGVETLNRLVDATVSYFRKDHGI</sequence>
<reference evidence="3" key="1">
    <citation type="submission" date="2020-02" db="EMBL/GenBank/DDBJ databases">
        <title>Unexpected conservation and global transmission of agrobacterial virulence plasmids.</title>
        <authorList>
            <person name="Weisberg A.J."/>
            <person name="Davis E.W. II"/>
            <person name="Tabima J.R."/>
            <person name="Belcher M.S."/>
            <person name="Miller M."/>
            <person name="Kuo C.-H."/>
            <person name="Loper J.E."/>
            <person name="Grunwald N.J."/>
            <person name="Putnam M.L."/>
            <person name="Chang J.H."/>
        </authorList>
    </citation>
    <scope>NUCLEOTIDE SEQUENCE</scope>
    <source>
        <strain evidence="3">Q15/94</strain>
        <plasmid evidence="3">pQ15_94_1</plasmid>
    </source>
</reference>
<evidence type="ECO:0000256" key="1">
    <source>
        <dbReference type="ARBA" id="ARBA00022801"/>
    </source>
</evidence>
<dbReference type="InterPro" id="IPR002471">
    <property type="entry name" value="Pept_S9_AS"/>
</dbReference>
<organism evidence="3 4">
    <name type="scientific">Agrobacterium tumefaciens</name>
    <dbReference type="NCBI Taxonomy" id="358"/>
    <lineage>
        <taxon>Bacteria</taxon>
        <taxon>Pseudomonadati</taxon>
        <taxon>Pseudomonadota</taxon>
        <taxon>Alphaproteobacteria</taxon>
        <taxon>Hyphomicrobiales</taxon>
        <taxon>Rhizobiaceae</taxon>
        <taxon>Rhizobium/Agrobacterium group</taxon>
        <taxon>Agrobacterium</taxon>
        <taxon>Agrobacterium tumefaciens complex</taxon>
    </lineage>
</organism>
<dbReference type="EMBL" id="CP049218">
    <property type="protein sequence ID" value="QTG16555.1"/>
    <property type="molecule type" value="Genomic_DNA"/>
</dbReference>
<name>A0AAJ4N7L3_AGRTU</name>
<evidence type="ECO:0000259" key="2">
    <source>
        <dbReference type="Pfam" id="PF00561"/>
    </source>
</evidence>
<dbReference type="AlphaFoldDB" id="A0AAJ4N7L3"/>